<dbReference type="RefSeq" id="WP_071063133.1">
    <property type="nucleotide sequence ID" value="NZ_MAXA01000191.1"/>
</dbReference>
<evidence type="ECO:0000313" key="2">
    <source>
        <dbReference type="Proteomes" id="UP000179769"/>
    </source>
</evidence>
<dbReference type="Gene3D" id="3.40.50.300">
    <property type="entry name" value="P-loop containing nucleotide triphosphate hydrolases"/>
    <property type="match status" value="1"/>
</dbReference>
<dbReference type="AlphaFoldDB" id="A0A1S1Q6J2"/>
<protein>
    <recommendedName>
        <fullName evidence="3">Sulfotransferase</fullName>
    </recommendedName>
</protein>
<sequence length="423" mass="48345">MAVKVLRVEGMREDTRSAEERTALESAERRPVDMSVDRVLRIARTQTGLDDFGPMDFTERLGRLLAEVAADDNVWRAHKAIFVDHCVKAAVNRLLIQDYWTRHPDALDVRITRPINVVALPRSGSTHLENLVAADRRLRHLPVYLAAQPAPRPDDTPAPGAPDPRWARSEARWQNVSKNEIMAAMHEHSPDHACGENELQLPDFASYQWEWLAQVPGFRDHYLSHDQTPHYRYMRDVLKTITYQFPDERRWMVKSNQHSEQLVPLLAVYPDVTVVMIHRDPVATLQSLLTMRGLALKNSQKQPDIDAHVEYWVNRIEQMLRRYMRDRELVPNGQLVELQFADIIADDVRSATHVLEWAGLPVTDESVADIRAYIASHPRGKRGRVVYDLEGDFGLAADELRERFAFYTDAFAVAAEAGKGGAR</sequence>
<evidence type="ECO:0008006" key="3">
    <source>
        <dbReference type="Google" id="ProtNLM"/>
    </source>
</evidence>
<dbReference type="Pfam" id="PF13469">
    <property type="entry name" value="Sulfotransfer_3"/>
    <property type="match status" value="1"/>
</dbReference>
<accession>A0A1S1Q6J2</accession>
<gene>
    <name evidence="1" type="ORF">BBK14_17260</name>
</gene>
<dbReference type="PANTHER" id="PTHR36451">
    <property type="entry name" value="PAPS-DEPENDENT SULFOTRANSFERASE STF3"/>
    <property type="match status" value="1"/>
</dbReference>
<proteinExistence type="predicted"/>
<dbReference type="InterPro" id="IPR052736">
    <property type="entry name" value="Stf3_sulfotransferase"/>
</dbReference>
<name>A0A1S1Q6J2_9ACTN</name>
<organism evidence="1 2">
    <name type="scientific">Parafrankia soli</name>
    <dbReference type="NCBI Taxonomy" id="2599596"/>
    <lineage>
        <taxon>Bacteria</taxon>
        <taxon>Bacillati</taxon>
        <taxon>Actinomycetota</taxon>
        <taxon>Actinomycetes</taxon>
        <taxon>Frankiales</taxon>
        <taxon>Frankiaceae</taxon>
        <taxon>Parafrankia</taxon>
    </lineage>
</organism>
<comment type="caution">
    <text evidence="1">The sequence shown here is derived from an EMBL/GenBank/DDBJ whole genome shotgun (WGS) entry which is preliminary data.</text>
</comment>
<keyword evidence="2" id="KW-1185">Reference proteome</keyword>
<dbReference type="InterPro" id="IPR027417">
    <property type="entry name" value="P-loop_NTPase"/>
</dbReference>
<dbReference type="SUPFAM" id="SSF52540">
    <property type="entry name" value="P-loop containing nucleoside triphosphate hydrolases"/>
    <property type="match status" value="1"/>
</dbReference>
<dbReference type="PANTHER" id="PTHR36451:SF1">
    <property type="entry name" value="OMEGA-HYDROXY-BETA-DIHYDROMENAQUINONE-9 SULFOTRANSFERASE STF3"/>
    <property type="match status" value="1"/>
</dbReference>
<dbReference type="EMBL" id="MAXA01000191">
    <property type="protein sequence ID" value="OHV29560.1"/>
    <property type="molecule type" value="Genomic_DNA"/>
</dbReference>
<evidence type="ECO:0000313" key="1">
    <source>
        <dbReference type="EMBL" id="OHV29560.1"/>
    </source>
</evidence>
<reference evidence="2" key="1">
    <citation type="submission" date="2016-07" db="EMBL/GenBank/DDBJ databases">
        <title>Frankia sp. NRRL B-16219 Genome sequencing.</title>
        <authorList>
            <person name="Ghodhbane-Gtari F."/>
            <person name="Swanson E."/>
            <person name="Gueddou A."/>
            <person name="Louati M."/>
            <person name="Nouioui I."/>
            <person name="Hezbri K."/>
            <person name="Abebe-Akele F."/>
            <person name="Simpson S."/>
            <person name="Morris K."/>
            <person name="Thomas K."/>
            <person name="Gtari M."/>
            <person name="Tisa L.S."/>
        </authorList>
    </citation>
    <scope>NUCLEOTIDE SEQUENCE [LARGE SCALE GENOMIC DNA]</scope>
    <source>
        <strain evidence="2">NRRL B-16219</strain>
    </source>
</reference>
<dbReference type="OrthoDB" id="9777890at2"/>
<dbReference type="Proteomes" id="UP000179769">
    <property type="component" value="Unassembled WGS sequence"/>
</dbReference>